<proteinExistence type="predicted"/>
<dbReference type="Proteomes" id="UP000663866">
    <property type="component" value="Unassembled WGS sequence"/>
</dbReference>
<evidence type="ECO:0000313" key="1">
    <source>
        <dbReference type="EMBL" id="CAF4692387.1"/>
    </source>
</evidence>
<dbReference type="AlphaFoldDB" id="A0A821HXW4"/>
<comment type="caution">
    <text evidence="1">The sequence shown here is derived from an EMBL/GenBank/DDBJ whole genome shotgun (WGS) entry which is preliminary data.</text>
</comment>
<dbReference type="EMBL" id="CAJOBG010098314">
    <property type="protein sequence ID" value="CAF4692387.1"/>
    <property type="molecule type" value="Genomic_DNA"/>
</dbReference>
<organism evidence="1 2">
    <name type="scientific">Rotaria magnacalcarata</name>
    <dbReference type="NCBI Taxonomy" id="392030"/>
    <lineage>
        <taxon>Eukaryota</taxon>
        <taxon>Metazoa</taxon>
        <taxon>Spiralia</taxon>
        <taxon>Gnathifera</taxon>
        <taxon>Rotifera</taxon>
        <taxon>Eurotatoria</taxon>
        <taxon>Bdelloidea</taxon>
        <taxon>Philodinida</taxon>
        <taxon>Philodinidae</taxon>
        <taxon>Rotaria</taxon>
    </lineage>
</organism>
<sequence length="80" mass="9169">PELNFFSTYANRDEHDGGNALEHELLSGEIHINRDCTYTDVELFILSEDDRYVKLSPSDIKDCLINNSLEPLSSLVRRLT</sequence>
<accession>A0A821HXW4</accession>
<feature type="non-terminal residue" evidence="1">
    <location>
        <position position="1"/>
    </location>
</feature>
<keyword evidence="2" id="KW-1185">Reference proteome</keyword>
<reference evidence="1" key="1">
    <citation type="submission" date="2021-02" db="EMBL/GenBank/DDBJ databases">
        <authorList>
            <person name="Nowell W R."/>
        </authorList>
    </citation>
    <scope>NUCLEOTIDE SEQUENCE</scope>
</reference>
<evidence type="ECO:0000313" key="2">
    <source>
        <dbReference type="Proteomes" id="UP000663866"/>
    </source>
</evidence>
<gene>
    <name evidence="1" type="ORF">OVN521_LOCUS48106</name>
</gene>
<feature type="non-terminal residue" evidence="1">
    <location>
        <position position="80"/>
    </location>
</feature>
<protein>
    <submittedName>
        <fullName evidence="1">Uncharacterized protein</fullName>
    </submittedName>
</protein>
<name>A0A821HXW4_9BILA</name>